<dbReference type="Proteomes" id="UP001281147">
    <property type="component" value="Unassembled WGS sequence"/>
</dbReference>
<keyword evidence="2" id="KW-1185">Reference proteome</keyword>
<organism evidence="1 2">
    <name type="scientific">Vermiconidia calcicola</name>
    <dbReference type="NCBI Taxonomy" id="1690605"/>
    <lineage>
        <taxon>Eukaryota</taxon>
        <taxon>Fungi</taxon>
        <taxon>Dikarya</taxon>
        <taxon>Ascomycota</taxon>
        <taxon>Pezizomycotina</taxon>
        <taxon>Dothideomycetes</taxon>
        <taxon>Dothideomycetidae</taxon>
        <taxon>Mycosphaerellales</taxon>
        <taxon>Extremaceae</taxon>
        <taxon>Vermiconidia</taxon>
    </lineage>
</organism>
<evidence type="ECO:0000313" key="2">
    <source>
        <dbReference type="Proteomes" id="UP001281147"/>
    </source>
</evidence>
<dbReference type="EMBL" id="JAUTXU010000071">
    <property type="protein sequence ID" value="KAK3712092.1"/>
    <property type="molecule type" value="Genomic_DNA"/>
</dbReference>
<name>A0ACC3N8L5_9PEZI</name>
<evidence type="ECO:0000313" key="1">
    <source>
        <dbReference type="EMBL" id="KAK3712092.1"/>
    </source>
</evidence>
<proteinExistence type="predicted"/>
<protein>
    <submittedName>
        <fullName evidence="1">Uncharacterized protein</fullName>
    </submittedName>
</protein>
<sequence length="326" mass="36694">MNRKLPSRAISVLNVTSSFLPTPSATTANLRKLTTSGKKSTVDMNASKILTPPEPEHFDYRVAFDTKLARNALSRINKVQVSLDHNQCGVVQLEDDSDAKVFEVSLSAQSAKAMQNSPLFCLPQKLRELVYVYAVAEKQVIPVRKNQATGTCFDSKGERHVRRTWRFVPSLLRTSRQIHNEAAPSFYANNSFSTTIRNGNLSEVLSWMADTDPRYLCSVKHLVFNMKPTSFADLLAITAYINSAEMRSDVIVLVAAMMQAGIALECIQFEKLELKYISKDALLLRFDADDAEKLRSRWIEAFRKLLRSIEEDGLVEQIRKLTVKGS</sequence>
<reference evidence="1" key="1">
    <citation type="submission" date="2023-07" db="EMBL/GenBank/DDBJ databases">
        <title>Black Yeasts Isolated from many extreme environments.</title>
        <authorList>
            <person name="Coleine C."/>
            <person name="Stajich J.E."/>
            <person name="Selbmann L."/>
        </authorList>
    </citation>
    <scope>NUCLEOTIDE SEQUENCE</scope>
    <source>
        <strain evidence="1">CCFEE 5714</strain>
    </source>
</reference>
<comment type="caution">
    <text evidence="1">The sequence shown here is derived from an EMBL/GenBank/DDBJ whole genome shotgun (WGS) entry which is preliminary data.</text>
</comment>
<accession>A0ACC3N8L5</accession>
<gene>
    <name evidence="1" type="ORF">LTR37_009183</name>
</gene>